<dbReference type="EnsemblMetazoa" id="GPAI034362-RA">
    <property type="protein sequence ID" value="GPAI034362-PA"/>
    <property type="gene ID" value="GPAI034362"/>
</dbReference>
<name>A0A1B0A4N3_GLOPL</name>
<keyword evidence="2" id="KW-1185">Reference proteome</keyword>
<dbReference type="Proteomes" id="UP000092445">
    <property type="component" value="Unassembled WGS sequence"/>
</dbReference>
<reference evidence="1" key="2">
    <citation type="submission" date="2020-05" db="UniProtKB">
        <authorList>
            <consortium name="EnsemblMetazoa"/>
        </authorList>
    </citation>
    <scope>IDENTIFICATION</scope>
    <source>
        <strain evidence="1">IAEA</strain>
    </source>
</reference>
<dbReference type="AlphaFoldDB" id="A0A1B0A4N3"/>
<reference evidence="2" key="1">
    <citation type="submission" date="2014-03" db="EMBL/GenBank/DDBJ databases">
        <authorList>
            <person name="Aksoy S."/>
            <person name="Warren W."/>
            <person name="Wilson R.K."/>
        </authorList>
    </citation>
    <scope>NUCLEOTIDE SEQUENCE [LARGE SCALE GENOMIC DNA]</scope>
    <source>
        <strain evidence="2">IAEA</strain>
    </source>
</reference>
<dbReference type="STRING" id="7398.A0A1B0A4N3"/>
<evidence type="ECO:0000313" key="1">
    <source>
        <dbReference type="EnsemblMetazoa" id="GPAI034362-PA"/>
    </source>
</evidence>
<accession>A0A1B0A4N3</accession>
<evidence type="ECO:0000313" key="2">
    <source>
        <dbReference type="Proteomes" id="UP000092445"/>
    </source>
</evidence>
<sequence>MENFNKSIVLLAKKTDLCLANFVHIGATRDIRVETSDLKAAIDRTPSLARCSSHVRNPNFSLSASTLLPVLRSVKDEYALSEYSVWFRETLHRDHVDLEQSFKFLSSPDHVAFPLADNYLRSFKNVREDYAACQVWDTVQAFSSTVGDNSQMDGSLDSSRSPVDNDMFENNYTLKFVKNRSAPILNWRLFLQSRIMWKQNLNGIHKALSVLQQVLKDCNKLDLQICFSSAQDTSL</sequence>
<protein>
    <submittedName>
        <fullName evidence="1">Uncharacterized protein</fullName>
    </submittedName>
</protein>
<dbReference type="VEuPathDB" id="VectorBase:GPAI034362"/>
<proteinExistence type="predicted"/>
<organism evidence="1 2">
    <name type="scientific">Glossina pallidipes</name>
    <name type="common">Tsetse fly</name>
    <dbReference type="NCBI Taxonomy" id="7398"/>
    <lineage>
        <taxon>Eukaryota</taxon>
        <taxon>Metazoa</taxon>
        <taxon>Ecdysozoa</taxon>
        <taxon>Arthropoda</taxon>
        <taxon>Hexapoda</taxon>
        <taxon>Insecta</taxon>
        <taxon>Pterygota</taxon>
        <taxon>Neoptera</taxon>
        <taxon>Endopterygota</taxon>
        <taxon>Diptera</taxon>
        <taxon>Brachycera</taxon>
        <taxon>Muscomorpha</taxon>
        <taxon>Hippoboscoidea</taxon>
        <taxon>Glossinidae</taxon>
        <taxon>Glossina</taxon>
    </lineage>
</organism>